<comment type="catalytic activity">
    <reaction evidence="1">
        <text>ATP + protein L-histidine = ADP + protein N-phospho-L-histidine.</text>
        <dbReference type="EC" id="2.7.13.3"/>
    </reaction>
</comment>
<evidence type="ECO:0000256" key="7">
    <source>
        <dbReference type="ARBA" id="ARBA00022840"/>
    </source>
</evidence>
<evidence type="ECO:0000256" key="1">
    <source>
        <dbReference type="ARBA" id="ARBA00000085"/>
    </source>
</evidence>
<evidence type="ECO:0000256" key="6">
    <source>
        <dbReference type="ARBA" id="ARBA00022777"/>
    </source>
</evidence>
<dbReference type="InterPro" id="IPR003661">
    <property type="entry name" value="HisK_dim/P_dom"/>
</dbReference>
<evidence type="ECO:0000313" key="14">
    <source>
        <dbReference type="Proteomes" id="UP000234951"/>
    </source>
</evidence>
<dbReference type="GO" id="GO:0006355">
    <property type="term" value="P:regulation of DNA-templated transcription"/>
    <property type="evidence" value="ECO:0007669"/>
    <property type="project" value="InterPro"/>
</dbReference>
<dbReference type="InterPro" id="IPR004358">
    <property type="entry name" value="Sig_transdc_His_kin-like_C"/>
</dbReference>
<dbReference type="Pfam" id="PF02518">
    <property type="entry name" value="HATPase_c"/>
    <property type="match status" value="1"/>
</dbReference>
<name>A0A2N5GKU9_9BACI</name>
<evidence type="ECO:0000256" key="9">
    <source>
        <dbReference type="ARBA" id="ARBA00023012"/>
    </source>
</evidence>
<evidence type="ECO:0000313" key="15">
    <source>
        <dbReference type="Proteomes" id="UP000235114"/>
    </source>
</evidence>
<evidence type="ECO:0000256" key="4">
    <source>
        <dbReference type="ARBA" id="ARBA00022679"/>
    </source>
</evidence>
<dbReference type="InterPro" id="IPR000014">
    <property type="entry name" value="PAS"/>
</dbReference>
<keyword evidence="15" id="KW-1185">Reference proteome</keyword>
<keyword evidence="4" id="KW-0808">Transferase</keyword>
<keyword evidence="5" id="KW-0547">Nucleotide-binding</keyword>
<dbReference type="Pfam" id="PF00512">
    <property type="entry name" value="HisKA"/>
    <property type="match status" value="1"/>
</dbReference>
<evidence type="ECO:0000259" key="10">
    <source>
        <dbReference type="PROSITE" id="PS50109"/>
    </source>
</evidence>
<dbReference type="InterPro" id="IPR013767">
    <property type="entry name" value="PAS_fold"/>
</dbReference>
<dbReference type="CDD" id="cd00130">
    <property type="entry name" value="PAS"/>
    <property type="match status" value="3"/>
</dbReference>
<dbReference type="PROSITE" id="PS50112">
    <property type="entry name" value="PAS"/>
    <property type="match status" value="1"/>
</dbReference>
<evidence type="ECO:0000313" key="12">
    <source>
        <dbReference type="EMBL" id="PLR82147.1"/>
    </source>
</evidence>
<dbReference type="EMBL" id="PGVD01000025">
    <property type="protein sequence ID" value="PLR97947.1"/>
    <property type="molecule type" value="Genomic_DNA"/>
</dbReference>
<evidence type="ECO:0000256" key="8">
    <source>
        <dbReference type="ARBA" id="ARBA00022969"/>
    </source>
</evidence>
<dbReference type="EC" id="2.7.13.3" evidence="2"/>
<dbReference type="PRINTS" id="PR00344">
    <property type="entry name" value="BCTRLSENSOR"/>
</dbReference>
<evidence type="ECO:0000313" key="13">
    <source>
        <dbReference type="EMBL" id="PLR97947.1"/>
    </source>
</evidence>
<dbReference type="Gene3D" id="3.30.565.10">
    <property type="entry name" value="Histidine kinase-like ATPase, C-terminal domain"/>
    <property type="match status" value="1"/>
</dbReference>
<dbReference type="FunFam" id="1.10.287.130:FF:000040">
    <property type="entry name" value="PAS domain-containing sensor histidine kinase"/>
    <property type="match status" value="1"/>
</dbReference>
<gene>
    <name evidence="12" type="ORF">CU635_13350</name>
    <name evidence="13" type="ORF">CVD25_08990</name>
</gene>
<keyword evidence="3" id="KW-0597">Phosphoprotein</keyword>
<dbReference type="Pfam" id="PF00989">
    <property type="entry name" value="PAS"/>
    <property type="match status" value="2"/>
</dbReference>
<dbReference type="InterPro" id="IPR035965">
    <property type="entry name" value="PAS-like_dom_sf"/>
</dbReference>
<keyword evidence="7" id="KW-0067">ATP-binding</keyword>
<dbReference type="AlphaFoldDB" id="A0A2N5GKU9"/>
<keyword evidence="9" id="KW-0902">Two-component regulatory system</keyword>
<evidence type="ECO:0000256" key="3">
    <source>
        <dbReference type="ARBA" id="ARBA00022553"/>
    </source>
</evidence>
<dbReference type="SUPFAM" id="SSF47384">
    <property type="entry name" value="Homodimeric domain of signal transducing histidine kinase"/>
    <property type="match status" value="1"/>
</dbReference>
<dbReference type="GO" id="GO:0005524">
    <property type="term" value="F:ATP binding"/>
    <property type="evidence" value="ECO:0007669"/>
    <property type="project" value="UniProtKB-KW"/>
</dbReference>
<proteinExistence type="predicted"/>
<dbReference type="SMART" id="SM00091">
    <property type="entry name" value="PAS"/>
    <property type="match status" value="3"/>
</dbReference>
<dbReference type="InterPro" id="IPR036890">
    <property type="entry name" value="HATPase_C_sf"/>
</dbReference>
<dbReference type="Proteomes" id="UP000234951">
    <property type="component" value="Unassembled WGS sequence"/>
</dbReference>
<organism evidence="12 14">
    <name type="scientific">Bacillus canaveralius</name>
    <dbReference type="NCBI Taxonomy" id="1403243"/>
    <lineage>
        <taxon>Bacteria</taxon>
        <taxon>Bacillati</taxon>
        <taxon>Bacillota</taxon>
        <taxon>Bacilli</taxon>
        <taxon>Bacillales</taxon>
        <taxon>Bacillaceae</taxon>
        <taxon>Bacillus</taxon>
    </lineage>
</organism>
<dbReference type="PANTHER" id="PTHR43065">
    <property type="entry name" value="SENSOR HISTIDINE KINASE"/>
    <property type="match status" value="1"/>
</dbReference>
<protein>
    <recommendedName>
        <fullName evidence="2">histidine kinase</fullName>
        <ecNumber evidence="2">2.7.13.3</ecNumber>
    </recommendedName>
</protein>
<dbReference type="InterPro" id="IPR013656">
    <property type="entry name" value="PAS_4"/>
</dbReference>
<dbReference type="PANTHER" id="PTHR43065:SF34">
    <property type="entry name" value="SPORULATION KINASE A"/>
    <property type="match status" value="1"/>
</dbReference>
<dbReference type="EMBL" id="PGVA01000028">
    <property type="protein sequence ID" value="PLR82147.1"/>
    <property type="molecule type" value="Genomic_DNA"/>
</dbReference>
<evidence type="ECO:0000259" key="11">
    <source>
        <dbReference type="PROSITE" id="PS50112"/>
    </source>
</evidence>
<evidence type="ECO:0000256" key="2">
    <source>
        <dbReference type="ARBA" id="ARBA00012438"/>
    </source>
</evidence>
<dbReference type="SMART" id="SM00387">
    <property type="entry name" value="HATPase_c"/>
    <property type="match status" value="1"/>
</dbReference>
<dbReference type="OrthoDB" id="9815750at2"/>
<dbReference type="InterPro" id="IPR005467">
    <property type="entry name" value="His_kinase_dom"/>
</dbReference>
<dbReference type="Gene3D" id="3.30.450.20">
    <property type="entry name" value="PAS domain"/>
    <property type="match status" value="3"/>
</dbReference>
<feature type="domain" description="Histidine kinase" evidence="10">
    <location>
        <begin position="413"/>
        <end position="619"/>
    </location>
</feature>
<dbReference type="NCBIfam" id="TIGR00229">
    <property type="entry name" value="sensory_box"/>
    <property type="match status" value="3"/>
</dbReference>
<dbReference type="SUPFAM" id="SSF55874">
    <property type="entry name" value="ATPase domain of HSP90 chaperone/DNA topoisomerase II/histidine kinase"/>
    <property type="match status" value="1"/>
</dbReference>
<dbReference type="SMART" id="SM00388">
    <property type="entry name" value="HisKA"/>
    <property type="match status" value="1"/>
</dbReference>
<dbReference type="InterPro" id="IPR036097">
    <property type="entry name" value="HisK_dim/P_sf"/>
</dbReference>
<reference evidence="12 14" key="1">
    <citation type="submission" date="2017-11" db="EMBL/GenBank/DDBJ databases">
        <title>Comparitive Functional Genomics of Dry Heat Resistant strains isolated from the Viking Spacecraft.</title>
        <authorList>
            <person name="Seuylemezian A."/>
            <person name="Cooper K."/>
            <person name="Vaishampayan P."/>
        </authorList>
    </citation>
    <scope>NUCLEOTIDE SEQUENCE [LARGE SCALE GENOMIC DNA]</scope>
    <source>
        <strain evidence="12 14">M4.6</strain>
    </source>
</reference>
<dbReference type="Pfam" id="PF08448">
    <property type="entry name" value="PAS_4"/>
    <property type="match status" value="1"/>
</dbReference>
<dbReference type="InterPro" id="IPR003594">
    <property type="entry name" value="HATPase_dom"/>
</dbReference>
<keyword evidence="6 12" id="KW-0418">Kinase</keyword>
<dbReference type="CDD" id="cd00082">
    <property type="entry name" value="HisKA"/>
    <property type="match status" value="1"/>
</dbReference>
<dbReference type="GO" id="GO:0000155">
    <property type="term" value="F:phosphorelay sensor kinase activity"/>
    <property type="evidence" value="ECO:0007669"/>
    <property type="project" value="InterPro"/>
</dbReference>
<dbReference type="PROSITE" id="PS50109">
    <property type="entry name" value="HIS_KIN"/>
    <property type="match status" value="1"/>
</dbReference>
<dbReference type="Proteomes" id="UP000235114">
    <property type="component" value="Unassembled WGS sequence"/>
</dbReference>
<keyword evidence="8" id="KW-0749">Sporulation</keyword>
<feature type="domain" description="PAS" evidence="11">
    <location>
        <begin position="278"/>
        <end position="350"/>
    </location>
</feature>
<reference evidence="13 15" key="2">
    <citation type="submission" date="2017-12" db="EMBL/GenBank/DDBJ databases">
        <title>Comparative Functional Genomics of Dry Heat Resistant strains isolated from the Viking Spacecraft.</title>
        <authorList>
            <person name="Seuylemezian A."/>
            <person name="Cooper K."/>
            <person name="Vaishampayan P."/>
        </authorList>
    </citation>
    <scope>NUCLEOTIDE SEQUENCE [LARGE SCALE GENOMIC DNA]</scope>
    <source>
        <strain evidence="13 15">ATCC 29669</strain>
    </source>
</reference>
<dbReference type="SUPFAM" id="SSF55785">
    <property type="entry name" value="PYP-like sensor domain (PAS domain)"/>
    <property type="match status" value="3"/>
</dbReference>
<dbReference type="Gene3D" id="1.10.287.130">
    <property type="match status" value="1"/>
</dbReference>
<comment type="caution">
    <text evidence="12">The sequence shown here is derived from an EMBL/GenBank/DDBJ whole genome shotgun (WGS) entry which is preliminary data.</text>
</comment>
<accession>A0A2N5GKU9</accession>
<sequence>MSKYLSIEDWQGGKTVNGAISHEEHQFLKEKVAALEHANRLLTEQFNHAPDGMIIFNREGNITAGNSAFCKHINIDSNLLIGMPLKSLIPKKYQFKLVKIWALLEEKGSARGILPIAYDEKLTYFEINTSQLPVGQDQYISIMRDVTEKQIIEKKIRKNEDLYQDLFEEALDGIIFWNGCGIVTRANQAACKIFECPLENLLGRKLTDFVYSKDDHFHKTMDLLKKTGAIRDELCFLMPNGQKKLLEFTSKLHIDGSNITIVRNASERHRMEKELRESELKFRKIFEGALEGIILWNNHFEIIDINQTGQNMLGIFRQELIGKSLTELLTECRLSPEKQVEHMDTLLQQGQLNGVVQIRIKKETKKHIEFSTKSNLMSGLNLIVFKDITEKLEMEEQLRKSDTLTVIGELAAGIAHEIRNPMTALKGFIQLLQGNMKDEHEMYFQVITSELQRIDSIINEFLILAKPQAVKFIESDVTRIVKETVELLTAQAVLHNVQFKTYYQDKLPLLFCEPNQLKKVFINIIKNAIEVMPKGGYITVSVKRAAGDKIHIYVQDEGPGIPEEKLKKLGEPFYTTKERGTGLGLMVSYKIIEEHQGSIEVESQLGKGTIFHIFLPLKKAG</sequence>
<evidence type="ECO:0000256" key="5">
    <source>
        <dbReference type="ARBA" id="ARBA00022741"/>
    </source>
</evidence>
<dbReference type="GO" id="GO:0030435">
    <property type="term" value="P:sporulation resulting in formation of a cellular spore"/>
    <property type="evidence" value="ECO:0007669"/>
    <property type="project" value="UniProtKB-KW"/>
</dbReference>